<sequence length="104" mass="11435">MTTETAGGESLPPSRWWLPIAGIVVVMLVQADAVPVMPPDPVTALPLLPVVVAGFVLTLCSPVCVNPDRRYVTAVSDWVLSGWYYWIMLAPLYLLRRHQHVGVP</sequence>
<feature type="transmembrane region" description="Helical" evidence="1">
    <location>
        <begin position="44"/>
        <end position="65"/>
    </location>
</feature>
<protein>
    <submittedName>
        <fullName evidence="2">Uncharacterized protein</fullName>
    </submittedName>
</protein>
<keyword evidence="1" id="KW-0472">Membrane</keyword>
<name>A0A8J8CC17_9EURY</name>
<comment type="caution">
    <text evidence="2">The sequence shown here is derived from an EMBL/GenBank/DDBJ whole genome shotgun (WGS) entry which is preliminary data.</text>
</comment>
<dbReference type="AlphaFoldDB" id="A0A8J8CC17"/>
<feature type="transmembrane region" description="Helical" evidence="1">
    <location>
        <begin position="16"/>
        <end position="37"/>
    </location>
</feature>
<evidence type="ECO:0000313" key="3">
    <source>
        <dbReference type="Proteomes" id="UP000783863"/>
    </source>
</evidence>
<organism evidence="2 3">
    <name type="scientific">Haloarcula salinisoli</name>
    <dbReference type="NCBI Taxonomy" id="2487746"/>
    <lineage>
        <taxon>Archaea</taxon>
        <taxon>Methanobacteriati</taxon>
        <taxon>Methanobacteriota</taxon>
        <taxon>Stenosarchaea group</taxon>
        <taxon>Halobacteria</taxon>
        <taxon>Halobacteriales</taxon>
        <taxon>Haloarculaceae</taxon>
        <taxon>Haloarcula</taxon>
    </lineage>
</organism>
<feature type="transmembrane region" description="Helical" evidence="1">
    <location>
        <begin position="71"/>
        <end position="95"/>
    </location>
</feature>
<evidence type="ECO:0000313" key="2">
    <source>
        <dbReference type="EMBL" id="MBX0302980.1"/>
    </source>
</evidence>
<evidence type="ECO:0000256" key="1">
    <source>
        <dbReference type="SAM" id="Phobius"/>
    </source>
</evidence>
<keyword evidence="1" id="KW-1133">Transmembrane helix</keyword>
<dbReference type="Proteomes" id="UP000783863">
    <property type="component" value="Unassembled WGS sequence"/>
</dbReference>
<proteinExistence type="predicted"/>
<dbReference type="EMBL" id="RKLQ01000001">
    <property type="protein sequence ID" value="MBX0302980.1"/>
    <property type="molecule type" value="Genomic_DNA"/>
</dbReference>
<dbReference type="RefSeq" id="WP_220587204.1">
    <property type="nucleotide sequence ID" value="NZ_RKLQ01000001.1"/>
</dbReference>
<reference evidence="2" key="1">
    <citation type="submission" date="2021-06" db="EMBL/GenBank/DDBJ databases">
        <title>Halomicroarcula sp. F24A a new haloarchaeum isolated from saline soil.</title>
        <authorList>
            <person name="Duran-Viseras A."/>
            <person name="Sanchez-Porro C."/>
            <person name="Ventosa A."/>
        </authorList>
    </citation>
    <scope>NUCLEOTIDE SEQUENCE</scope>
    <source>
        <strain evidence="2">F24A</strain>
    </source>
</reference>
<accession>A0A8J8CC17</accession>
<gene>
    <name evidence="2" type="ORF">EGD98_04760</name>
</gene>
<keyword evidence="1" id="KW-0812">Transmembrane</keyword>
<keyword evidence="3" id="KW-1185">Reference proteome</keyword>